<dbReference type="InterPro" id="IPR036504">
    <property type="entry name" value="CGI121/TPRKB_sf"/>
</dbReference>
<dbReference type="Pfam" id="PF08617">
    <property type="entry name" value="CGI-121"/>
    <property type="match status" value="1"/>
</dbReference>
<sequence length="199" mass="21617">MEHVQTFTAPSFVSSSDKAPPPPSSPPLDDILVAFLPSVEKQPAPPSGLSQNNVALISPSFVVSEKHLMLAITLAHKRKSNDLQRTLCSTISGTNNMEKSSQDFQPAWKRTEDGAPSPLPVVVVAVKSTRDAFETYLTSVSESPPTSLSSFLSSELAGEPGKEKFRRVCKAYKITDQERETSSLEDAVLCRIATKDVVR</sequence>
<proteinExistence type="inferred from homology"/>
<evidence type="ECO:0000313" key="4">
    <source>
        <dbReference type="EMBL" id="GMI04216.1"/>
    </source>
</evidence>
<evidence type="ECO:0000256" key="2">
    <source>
        <dbReference type="RuleBase" id="RU004398"/>
    </source>
</evidence>
<feature type="compositionally biased region" description="Polar residues" evidence="3">
    <location>
        <begin position="1"/>
        <end position="13"/>
    </location>
</feature>
<evidence type="ECO:0000256" key="3">
    <source>
        <dbReference type="SAM" id="MobiDB-lite"/>
    </source>
</evidence>
<dbReference type="InterPro" id="IPR013926">
    <property type="entry name" value="CGI121/TPRKB"/>
</dbReference>
<comment type="caution">
    <text evidence="4">The sequence shown here is derived from an EMBL/GenBank/DDBJ whole genome shotgun (WGS) entry which is preliminary data.</text>
</comment>
<feature type="region of interest" description="Disordered" evidence="3">
    <location>
        <begin position="1"/>
        <end position="29"/>
    </location>
</feature>
<gene>
    <name evidence="4" type="ORF">TrRE_jg1820</name>
</gene>
<accession>A0A9W7CGJ1</accession>
<comment type="similarity">
    <text evidence="1 2">Belongs to the CGI121/TPRKB family.</text>
</comment>
<dbReference type="Gene3D" id="3.30.2380.10">
    <property type="entry name" value="CGI121/TPRKB"/>
    <property type="match status" value="1"/>
</dbReference>
<evidence type="ECO:0000313" key="5">
    <source>
        <dbReference type="Proteomes" id="UP001165082"/>
    </source>
</evidence>
<keyword evidence="5" id="KW-1185">Reference proteome</keyword>
<dbReference type="Proteomes" id="UP001165082">
    <property type="component" value="Unassembled WGS sequence"/>
</dbReference>
<dbReference type="EMBL" id="BRXZ01000067">
    <property type="protein sequence ID" value="GMI04216.1"/>
    <property type="molecule type" value="Genomic_DNA"/>
</dbReference>
<evidence type="ECO:0000256" key="1">
    <source>
        <dbReference type="ARBA" id="ARBA00005546"/>
    </source>
</evidence>
<keyword evidence="2" id="KW-0539">Nucleus</keyword>
<name>A0A9W7CGJ1_9STRA</name>
<dbReference type="AlphaFoldDB" id="A0A9W7CGJ1"/>
<protein>
    <submittedName>
        <fullName evidence="4">Uncharacterized protein</fullName>
    </submittedName>
</protein>
<organism evidence="4 5">
    <name type="scientific">Triparma retinervis</name>
    <dbReference type="NCBI Taxonomy" id="2557542"/>
    <lineage>
        <taxon>Eukaryota</taxon>
        <taxon>Sar</taxon>
        <taxon>Stramenopiles</taxon>
        <taxon>Ochrophyta</taxon>
        <taxon>Bolidophyceae</taxon>
        <taxon>Parmales</taxon>
        <taxon>Triparmaceae</taxon>
        <taxon>Triparma</taxon>
    </lineage>
</organism>
<dbReference type="OrthoDB" id="329139at2759"/>
<reference evidence="4" key="1">
    <citation type="submission" date="2022-07" db="EMBL/GenBank/DDBJ databases">
        <title>Genome analysis of Parmales, a sister group of diatoms, reveals the evolutionary specialization of diatoms from phago-mixotrophs to photoautotrophs.</title>
        <authorList>
            <person name="Ban H."/>
            <person name="Sato S."/>
            <person name="Yoshikawa S."/>
            <person name="Kazumasa Y."/>
            <person name="Nakamura Y."/>
            <person name="Ichinomiya M."/>
            <person name="Saitoh K."/>
            <person name="Sato N."/>
            <person name="Blanc-Mathieu R."/>
            <person name="Endo H."/>
            <person name="Kuwata A."/>
            <person name="Ogata H."/>
        </authorList>
    </citation>
    <scope>NUCLEOTIDE SEQUENCE</scope>
</reference>